<reference evidence="1" key="1">
    <citation type="submission" date="2023-07" db="EMBL/GenBank/DDBJ databases">
        <title>draft genome sequence of fig (Ficus carica).</title>
        <authorList>
            <person name="Takahashi T."/>
            <person name="Nishimura K."/>
        </authorList>
    </citation>
    <scope>NUCLEOTIDE SEQUENCE</scope>
</reference>
<dbReference type="AlphaFoldDB" id="A0AA88JHY8"/>
<evidence type="ECO:0000313" key="1">
    <source>
        <dbReference type="EMBL" id="GMN73131.1"/>
    </source>
</evidence>
<dbReference type="Proteomes" id="UP001187192">
    <property type="component" value="Unassembled WGS sequence"/>
</dbReference>
<organism evidence="1 2">
    <name type="scientific">Ficus carica</name>
    <name type="common">Common fig</name>
    <dbReference type="NCBI Taxonomy" id="3494"/>
    <lineage>
        <taxon>Eukaryota</taxon>
        <taxon>Viridiplantae</taxon>
        <taxon>Streptophyta</taxon>
        <taxon>Embryophyta</taxon>
        <taxon>Tracheophyta</taxon>
        <taxon>Spermatophyta</taxon>
        <taxon>Magnoliopsida</taxon>
        <taxon>eudicotyledons</taxon>
        <taxon>Gunneridae</taxon>
        <taxon>Pentapetalae</taxon>
        <taxon>rosids</taxon>
        <taxon>fabids</taxon>
        <taxon>Rosales</taxon>
        <taxon>Moraceae</taxon>
        <taxon>Ficeae</taxon>
        <taxon>Ficus</taxon>
    </lineage>
</organism>
<gene>
    <name evidence="1" type="ORF">TIFTF001_052129</name>
</gene>
<sequence>MNRQPWMLLTLARYGSFEQSINLLPNKLLSAKSGALFGVDYTSLMKESPRVSVQRQWKDPSISLSISTALTCTFHLVHRPHESDLALYCPPRKLQTTPLRLSDLIDLTFLLGFFKTIQGFPFCKAYRARFSSSMSKLWWISTPFQGRIPTSKRWDSPSSPGW</sequence>
<proteinExistence type="predicted"/>
<evidence type="ECO:0000313" key="2">
    <source>
        <dbReference type="Proteomes" id="UP001187192"/>
    </source>
</evidence>
<name>A0AA88JHY8_FICCA</name>
<comment type="caution">
    <text evidence="1">The sequence shown here is derived from an EMBL/GenBank/DDBJ whole genome shotgun (WGS) entry which is preliminary data.</text>
</comment>
<protein>
    <submittedName>
        <fullName evidence="1">Uncharacterized protein</fullName>
    </submittedName>
</protein>
<accession>A0AA88JHY8</accession>
<dbReference type="EMBL" id="BTGU01010541">
    <property type="protein sequence ID" value="GMN73131.1"/>
    <property type="molecule type" value="Genomic_DNA"/>
</dbReference>
<keyword evidence="2" id="KW-1185">Reference proteome</keyword>